<dbReference type="CDD" id="cd01647">
    <property type="entry name" value="RT_LTR"/>
    <property type="match status" value="1"/>
</dbReference>
<gene>
    <name evidence="12" type="ORF">Tci_367954</name>
</gene>
<dbReference type="PROSITE" id="PS50878">
    <property type="entry name" value="RT_POL"/>
    <property type="match status" value="1"/>
</dbReference>
<feature type="non-terminal residue" evidence="12">
    <location>
        <position position="1"/>
    </location>
</feature>
<dbReference type="Pfam" id="PF00078">
    <property type="entry name" value="RVT_1"/>
    <property type="match status" value="1"/>
</dbReference>
<dbReference type="Gene3D" id="3.10.10.10">
    <property type="entry name" value="HIV Type 1 Reverse Transcriptase, subunit A, domain 1"/>
    <property type="match status" value="1"/>
</dbReference>
<feature type="region of interest" description="Disordered" evidence="9">
    <location>
        <begin position="409"/>
        <end position="429"/>
    </location>
</feature>
<dbReference type="SUPFAM" id="SSF56672">
    <property type="entry name" value="DNA/RNA polymerases"/>
    <property type="match status" value="1"/>
</dbReference>
<feature type="domain" description="Reverse transcriptase" evidence="11">
    <location>
        <begin position="576"/>
        <end position="755"/>
    </location>
</feature>
<dbReference type="PANTHER" id="PTHR24559:SF427">
    <property type="entry name" value="RNA-DIRECTED DNA POLYMERASE"/>
    <property type="match status" value="1"/>
</dbReference>
<feature type="domain" description="CCHC-type" evidence="10">
    <location>
        <begin position="498"/>
        <end position="513"/>
    </location>
</feature>
<dbReference type="InterPro" id="IPR036397">
    <property type="entry name" value="RNaseH_sf"/>
</dbReference>
<keyword evidence="2" id="KW-0808">Transferase</keyword>
<evidence type="ECO:0000256" key="1">
    <source>
        <dbReference type="ARBA" id="ARBA00022670"/>
    </source>
</evidence>
<feature type="region of interest" description="Disordered" evidence="9">
    <location>
        <begin position="65"/>
        <end position="136"/>
    </location>
</feature>
<evidence type="ECO:0000259" key="11">
    <source>
        <dbReference type="PROSITE" id="PS50878"/>
    </source>
</evidence>
<dbReference type="SMART" id="SM00343">
    <property type="entry name" value="ZnF_C2HC"/>
    <property type="match status" value="2"/>
</dbReference>
<keyword evidence="8" id="KW-0863">Zinc-finger</keyword>
<dbReference type="Gene3D" id="3.30.70.270">
    <property type="match status" value="1"/>
</dbReference>
<keyword evidence="1" id="KW-0645">Protease</keyword>
<evidence type="ECO:0000256" key="8">
    <source>
        <dbReference type="PROSITE-ProRule" id="PRU00047"/>
    </source>
</evidence>
<reference evidence="12" key="1">
    <citation type="journal article" date="2019" name="Sci. Rep.">
        <title>Draft genome of Tanacetum cinerariifolium, the natural source of mosquito coil.</title>
        <authorList>
            <person name="Yamashiro T."/>
            <person name="Shiraishi A."/>
            <person name="Satake H."/>
            <person name="Nakayama K."/>
        </authorList>
    </citation>
    <scope>NUCLEOTIDE SEQUENCE</scope>
</reference>
<evidence type="ECO:0000259" key="10">
    <source>
        <dbReference type="PROSITE" id="PS50158"/>
    </source>
</evidence>
<dbReference type="InterPro" id="IPR043502">
    <property type="entry name" value="DNA/RNA_pol_sf"/>
</dbReference>
<dbReference type="InterPro" id="IPR043128">
    <property type="entry name" value="Rev_trsase/Diguanyl_cyclase"/>
</dbReference>
<dbReference type="Gene3D" id="4.10.60.10">
    <property type="entry name" value="Zinc finger, CCHC-type"/>
    <property type="match status" value="1"/>
</dbReference>
<keyword evidence="7 12" id="KW-0695">RNA-directed DNA polymerase</keyword>
<dbReference type="GO" id="GO:0006508">
    <property type="term" value="P:proteolysis"/>
    <property type="evidence" value="ECO:0007669"/>
    <property type="project" value="UniProtKB-KW"/>
</dbReference>
<evidence type="ECO:0000256" key="9">
    <source>
        <dbReference type="SAM" id="MobiDB-lite"/>
    </source>
</evidence>
<feature type="compositionally biased region" description="Low complexity" evidence="9">
    <location>
        <begin position="517"/>
        <end position="527"/>
    </location>
</feature>
<organism evidence="12">
    <name type="scientific">Tanacetum cinerariifolium</name>
    <name type="common">Dalmatian daisy</name>
    <name type="synonym">Chrysanthemum cinerariifolium</name>
    <dbReference type="NCBI Taxonomy" id="118510"/>
    <lineage>
        <taxon>Eukaryota</taxon>
        <taxon>Viridiplantae</taxon>
        <taxon>Streptophyta</taxon>
        <taxon>Embryophyta</taxon>
        <taxon>Tracheophyta</taxon>
        <taxon>Spermatophyta</taxon>
        <taxon>Magnoliopsida</taxon>
        <taxon>eudicotyledons</taxon>
        <taxon>Gunneridae</taxon>
        <taxon>Pentapetalae</taxon>
        <taxon>asterids</taxon>
        <taxon>campanulids</taxon>
        <taxon>Asterales</taxon>
        <taxon>Asteraceae</taxon>
        <taxon>Asteroideae</taxon>
        <taxon>Anthemideae</taxon>
        <taxon>Anthemidinae</taxon>
        <taxon>Tanacetum</taxon>
    </lineage>
</organism>
<feature type="region of interest" description="Disordered" evidence="9">
    <location>
        <begin position="292"/>
        <end position="321"/>
    </location>
</feature>
<feature type="compositionally biased region" description="Basic and acidic residues" evidence="9">
    <location>
        <begin position="299"/>
        <end position="321"/>
    </location>
</feature>
<feature type="compositionally biased region" description="Basic and acidic residues" evidence="9">
    <location>
        <begin position="91"/>
        <end position="104"/>
    </location>
</feature>
<dbReference type="PANTHER" id="PTHR24559">
    <property type="entry name" value="TRANSPOSON TY3-I GAG-POL POLYPROTEIN"/>
    <property type="match status" value="1"/>
</dbReference>
<evidence type="ECO:0000256" key="7">
    <source>
        <dbReference type="ARBA" id="ARBA00022918"/>
    </source>
</evidence>
<dbReference type="InterPro" id="IPR000477">
    <property type="entry name" value="RT_dom"/>
</dbReference>
<dbReference type="GO" id="GO:0003964">
    <property type="term" value="F:RNA-directed DNA polymerase activity"/>
    <property type="evidence" value="ECO:0007669"/>
    <property type="project" value="UniProtKB-KW"/>
</dbReference>
<dbReference type="InterPro" id="IPR001878">
    <property type="entry name" value="Znf_CCHC"/>
</dbReference>
<dbReference type="PROSITE" id="PS50158">
    <property type="entry name" value="ZF_CCHC"/>
    <property type="match status" value="1"/>
</dbReference>
<comment type="caution">
    <text evidence="12">The sequence shown here is derived from an EMBL/GenBank/DDBJ whole genome shotgun (WGS) entry which is preliminary data.</text>
</comment>
<evidence type="ECO:0000313" key="12">
    <source>
        <dbReference type="EMBL" id="GEX95979.1"/>
    </source>
</evidence>
<keyword evidence="3" id="KW-0548">Nucleotidyltransferase</keyword>
<evidence type="ECO:0000256" key="6">
    <source>
        <dbReference type="ARBA" id="ARBA00022801"/>
    </source>
</evidence>
<feature type="compositionally biased region" description="Acidic residues" evidence="9">
    <location>
        <begin position="105"/>
        <end position="114"/>
    </location>
</feature>
<feature type="region of interest" description="Disordered" evidence="9">
    <location>
        <begin position="514"/>
        <end position="534"/>
    </location>
</feature>
<proteinExistence type="predicted"/>
<keyword evidence="8" id="KW-0479">Metal-binding</keyword>
<keyword evidence="5" id="KW-0255">Endonuclease</keyword>
<dbReference type="InterPro" id="IPR053134">
    <property type="entry name" value="RNA-dir_DNA_polymerase"/>
</dbReference>
<dbReference type="GO" id="GO:0008233">
    <property type="term" value="F:peptidase activity"/>
    <property type="evidence" value="ECO:0007669"/>
    <property type="project" value="UniProtKB-KW"/>
</dbReference>
<evidence type="ECO:0000256" key="5">
    <source>
        <dbReference type="ARBA" id="ARBA00022759"/>
    </source>
</evidence>
<dbReference type="EMBL" id="BKCJ010141788">
    <property type="protein sequence ID" value="GEX95979.1"/>
    <property type="molecule type" value="Genomic_DNA"/>
</dbReference>
<name>A0A699HEF9_TANCI</name>
<keyword evidence="6" id="KW-0378">Hydrolase</keyword>
<evidence type="ECO:0000256" key="3">
    <source>
        <dbReference type="ARBA" id="ARBA00022695"/>
    </source>
</evidence>
<sequence length="979" mass="113124">ERVGRVVGSGLQWWWSGEKWAEMCCRFGENGCEQCVCSNVRERRRHHHYVPGTEYLEYLAPSDDEAPIKDQPLPADALPTALSPGYIDVSDPLKEDPVENLVDKGEDDNDDKEEEASKENEERLASADSTTLPVVDPTPMAAATEALIASVTAALPSLPPPSSLSLWSYQLPQIPSPPLHLPSPPTHTSPTYRDDLLEANMPLQKRAHFTAPTGRFEIWESLSAATARQTRHTLAYRVDYGFVYTFDGSFCTFKSRVMVIIRERIKDEDRLTSHIQYEYDRFRELVRTAKVGPQDGPADVEHEANRSRNGDDSHDSRTSSRRIERVARECTYSDFLKCQPFIFKGTEGVIGLTQWFENIESVKGTEVLSYNQHFQELALMCSRMFLEESDSRSIRSVLLLTVKLKKRKLNDNSRNNQNQQQPFKRQNVSRAYTAGPEEKKVDGGSKPLCPKCNYHHDGQCDPKYTNCKRTDHLARDCRSLAVANNQRPLWVNQRVVTCFECGVQGNFKRDCPKLKNNNRGNQSRNGGATDLPGIPPTRQVEFQIDLIPDAAPVARAPYRLAPSKMKELSDQLQELSDKGFIRPSSSHWGAPVLFVKKKDGSFRMCINYKELNKLTVKKRYLLPRINDLFDQLQGSSVYSKIDLSLVYHQLRVREEDDPKTAFRTHYGHYEFQVMPFGLTNALAIFMDLINRVCKPYLDKIFIIFIEDILIYSKSKQEHEEHLKLILELLKKEELYAKFSMCEFWIPKIQFIGQVIDNQKELNMRQRRWLELLSVYDCEIRYHLGKENVVADALSTKEQIKPLQDRHLPLIEFSYNNSYHTNIKVTPFESLYGRKCRSPICWAEVGDTHLTNPEIIHETTKKIIQIKQRIQATRDRQKSYADVRVYSTFHISNLKKCLSNEPLAIPLDEIHIDDKLYFVEKRVEIMDHEVKRLKQIRIPIVKIRWNSRRGCEFTWEREDQFRKKYLQLFTKTAPSTSAAS</sequence>
<evidence type="ECO:0000256" key="2">
    <source>
        <dbReference type="ARBA" id="ARBA00022679"/>
    </source>
</evidence>
<dbReference type="GO" id="GO:0004519">
    <property type="term" value="F:endonuclease activity"/>
    <property type="evidence" value="ECO:0007669"/>
    <property type="project" value="UniProtKB-KW"/>
</dbReference>
<dbReference type="GO" id="GO:0008270">
    <property type="term" value="F:zinc ion binding"/>
    <property type="evidence" value="ECO:0007669"/>
    <property type="project" value="UniProtKB-KW"/>
</dbReference>
<evidence type="ECO:0000256" key="4">
    <source>
        <dbReference type="ARBA" id="ARBA00022722"/>
    </source>
</evidence>
<dbReference type="FunFam" id="3.10.10.10:FF:000007">
    <property type="entry name" value="Retrovirus-related Pol polyprotein from transposon 17.6-like Protein"/>
    <property type="match status" value="1"/>
</dbReference>
<dbReference type="Gene3D" id="3.30.420.10">
    <property type="entry name" value="Ribonuclease H-like superfamily/Ribonuclease H"/>
    <property type="match status" value="1"/>
</dbReference>
<accession>A0A699HEF9</accession>
<protein>
    <submittedName>
        <fullName evidence="12">Putative reverse transcriptase domain-containing protein</fullName>
    </submittedName>
</protein>
<keyword evidence="4" id="KW-0540">Nuclease</keyword>
<dbReference type="GO" id="GO:0003676">
    <property type="term" value="F:nucleic acid binding"/>
    <property type="evidence" value="ECO:0007669"/>
    <property type="project" value="InterPro"/>
</dbReference>
<keyword evidence="8" id="KW-0862">Zinc</keyword>
<dbReference type="AlphaFoldDB" id="A0A699HEF9"/>
<feature type="compositionally biased region" description="Basic and acidic residues" evidence="9">
    <location>
        <begin position="115"/>
        <end position="125"/>
    </location>
</feature>